<dbReference type="AlphaFoldDB" id="A0A830GI13"/>
<accession>A0A830GI13</accession>
<sequence length="57" mass="6145">MIHDLRDGTAPTCDASDCDRPLGEPALVFETAWGRREAYECACGAVTVTVARSESSR</sequence>
<gene>
    <name evidence="1" type="ORF">GCM10009030_01940</name>
</gene>
<comment type="caution">
    <text evidence="1">The sequence shown here is derived from an EMBL/GenBank/DDBJ whole genome shotgun (WGS) entry which is preliminary data.</text>
</comment>
<dbReference type="Proteomes" id="UP000605784">
    <property type="component" value="Unassembled WGS sequence"/>
</dbReference>
<name>A0A830GI13_9EURY</name>
<protein>
    <submittedName>
        <fullName evidence="1">Uncharacterized protein</fullName>
    </submittedName>
</protein>
<dbReference type="RefSeq" id="WP_166968701.1">
    <property type="nucleotide sequence ID" value="NZ_BMOU01000001.1"/>
</dbReference>
<reference evidence="1" key="2">
    <citation type="submission" date="2020-09" db="EMBL/GenBank/DDBJ databases">
        <authorList>
            <person name="Sun Q."/>
            <person name="Ohkuma M."/>
        </authorList>
    </citation>
    <scope>NUCLEOTIDE SEQUENCE</scope>
    <source>
        <strain evidence="1">JCM 17820</strain>
    </source>
</reference>
<evidence type="ECO:0000313" key="1">
    <source>
        <dbReference type="EMBL" id="GGN85466.1"/>
    </source>
</evidence>
<reference evidence="1" key="1">
    <citation type="journal article" date="2014" name="Int. J. Syst. Evol. Microbiol.">
        <title>Complete genome sequence of Corynebacterium casei LMG S-19264T (=DSM 44701T), isolated from a smear-ripened cheese.</title>
        <authorList>
            <consortium name="US DOE Joint Genome Institute (JGI-PGF)"/>
            <person name="Walter F."/>
            <person name="Albersmeier A."/>
            <person name="Kalinowski J."/>
            <person name="Ruckert C."/>
        </authorList>
    </citation>
    <scope>NUCLEOTIDE SEQUENCE</scope>
    <source>
        <strain evidence="1">JCM 17820</strain>
    </source>
</reference>
<evidence type="ECO:0000313" key="2">
    <source>
        <dbReference type="Proteomes" id="UP000605784"/>
    </source>
</evidence>
<dbReference type="GeneID" id="44856454"/>
<proteinExistence type="predicted"/>
<keyword evidence="2" id="KW-1185">Reference proteome</keyword>
<organism evidence="1 2">
    <name type="scientific">Haloarcula pellucida</name>
    <dbReference type="NCBI Taxonomy" id="1427151"/>
    <lineage>
        <taxon>Archaea</taxon>
        <taxon>Methanobacteriati</taxon>
        <taxon>Methanobacteriota</taxon>
        <taxon>Stenosarchaea group</taxon>
        <taxon>Halobacteria</taxon>
        <taxon>Halobacteriales</taxon>
        <taxon>Haloarculaceae</taxon>
        <taxon>Haloarcula</taxon>
    </lineage>
</organism>
<dbReference type="EMBL" id="BMOU01000001">
    <property type="protein sequence ID" value="GGN85466.1"/>
    <property type="molecule type" value="Genomic_DNA"/>
</dbReference>